<dbReference type="InterPro" id="IPR036412">
    <property type="entry name" value="HAD-like_sf"/>
</dbReference>
<evidence type="ECO:0000313" key="2">
    <source>
        <dbReference type="EMBL" id="RYP84183.1"/>
    </source>
</evidence>
<sequence length="245" mass="27035">MDLTAFEALSFDCYGTLIDWEAGIAAVLAPWAREQGLGLTDEELLLAYADKEAAVERETPTALYPEVLANAFRRTGDGLGCLVSDVWAQRLGDSVPDWPAFPDSADALERLARHYRLIILSNVHRDGFAGSNRRLRGDFAAVITAEDVGAYKPAENHFRALDAVLAELGIERAELLHVAQSLFHDHVPAQREALPSVWINRRHDQPGWGATPEPSGEWTYDLELHSMEELADAVDRAFADARGDS</sequence>
<dbReference type="Gene3D" id="3.40.50.1000">
    <property type="entry name" value="HAD superfamily/HAD-like"/>
    <property type="match status" value="1"/>
</dbReference>
<dbReference type="PANTHER" id="PTHR43316">
    <property type="entry name" value="HYDROLASE, HALOACID DELAHOGENASE-RELATED"/>
    <property type="match status" value="1"/>
</dbReference>
<dbReference type="AlphaFoldDB" id="A0A4Q4Z8Q3"/>
<keyword evidence="3" id="KW-1185">Reference proteome</keyword>
<comment type="caution">
    <text evidence="2">The sequence shown here is derived from an EMBL/GenBank/DDBJ whole genome shotgun (WGS) entry which is preliminary data.</text>
</comment>
<dbReference type="NCBIfam" id="TIGR01493">
    <property type="entry name" value="HAD-SF-IA-v2"/>
    <property type="match status" value="1"/>
</dbReference>
<evidence type="ECO:0000313" key="3">
    <source>
        <dbReference type="Proteomes" id="UP000295198"/>
    </source>
</evidence>
<dbReference type="SFLD" id="SFLDS00003">
    <property type="entry name" value="Haloacid_Dehalogenase"/>
    <property type="match status" value="1"/>
</dbReference>
<accession>A0A4Q4Z8Q3</accession>
<gene>
    <name evidence="2" type="ORF">EKO23_16995</name>
</gene>
<dbReference type="InterPro" id="IPR051540">
    <property type="entry name" value="S-2-haloacid_dehalogenase"/>
</dbReference>
<dbReference type="SUPFAM" id="SSF56784">
    <property type="entry name" value="HAD-like"/>
    <property type="match status" value="1"/>
</dbReference>
<dbReference type="PANTHER" id="PTHR43316:SF9">
    <property type="entry name" value="ACID DEHALOGENASE, PUTATIVE (AFU_ORTHOLOGUE AFUA_6G14460)-RELATED"/>
    <property type="match status" value="1"/>
</dbReference>
<dbReference type="EMBL" id="SDKM01000026">
    <property type="protein sequence ID" value="RYP84183.1"/>
    <property type="molecule type" value="Genomic_DNA"/>
</dbReference>
<name>A0A4Q4Z8Q3_9ACTN</name>
<organism evidence="2 3">
    <name type="scientific">Nocardioides guangzhouensis</name>
    <dbReference type="NCBI Taxonomy" id="2497878"/>
    <lineage>
        <taxon>Bacteria</taxon>
        <taxon>Bacillati</taxon>
        <taxon>Actinomycetota</taxon>
        <taxon>Actinomycetes</taxon>
        <taxon>Propionibacteriales</taxon>
        <taxon>Nocardioidaceae</taxon>
        <taxon>Nocardioides</taxon>
    </lineage>
</organism>
<dbReference type="InterPro" id="IPR006439">
    <property type="entry name" value="HAD-SF_hydro_IA"/>
</dbReference>
<dbReference type="OrthoDB" id="3774052at2"/>
<dbReference type="Proteomes" id="UP000295198">
    <property type="component" value="Unassembled WGS sequence"/>
</dbReference>
<dbReference type="Gene3D" id="1.10.150.750">
    <property type="match status" value="1"/>
</dbReference>
<proteinExistence type="predicted"/>
<dbReference type="GO" id="GO:0016787">
    <property type="term" value="F:hydrolase activity"/>
    <property type="evidence" value="ECO:0007669"/>
    <property type="project" value="UniProtKB-KW"/>
</dbReference>
<evidence type="ECO:0000256" key="1">
    <source>
        <dbReference type="ARBA" id="ARBA00022801"/>
    </source>
</evidence>
<protein>
    <submittedName>
        <fullName evidence="2">Haloacid dehalogenase</fullName>
    </submittedName>
</protein>
<reference evidence="2 3" key="1">
    <citation type="submission" date="2019-01" db="EMBL/GenBank/DDBJ databases">
        <title>Nocardioides guangzhouensis sp. nov., an actinobacterium isolated from soil.</title>
        <authorList>
            <person name="Fu Y."/>
            <person name="Cai Y."/>
            <person name="Lin Z."/>
            <person name="Chen P."/>
        </authorList>
    </citation>
    <scope>NUCLEOTIDE SEQUENCE [LARGE SCALE GENOMIC DNA]</scope>
    <source>
        <strain evidence="2 3">130</strain>
    </source>
</reference>
<dbReference type="InterPro" id="IPR023214">
    <property type="entry name" value="HAD_sf"/>
</dbReference>
<dbReference type="SFLD" id="SFLDG01129">
    <property type="entry name" value="C1.5:_HAD__Beta-PGM__Phosphata"/>
    <property type="match status" value="1"/>
</dbReference>
<dbReference type="Pfam" id="PF00702">
    <property type="entry name" value="Hydrolase"/>
    <property type="match status" value="1"/>
</dbReference>
<keyword evidence="1" id="KW-0378">Hydrolase</keyword>